<dbReference type="Pfam" id="PF09203">
    <property type="entry name" value="MspA"/>
    <property type="match status" value="1"/>
</dbReference>
<protein>
    <submittedName>
        <fullName evidence="3">MspA family porin</fullName>
    </submittedName>
</protein>
<comment type="caution">
    <text evidence="3">The sequence shown here is derived from an EMBL/GenBank/DDBJ whole genome shotgun (WGS) entry which is preliminary data.</text>
</comment>
<keyword evidence="4" id="KW-1185">Reference proteome</keyword>
<dbReference type="RefSeq" id="WP_168436055.1">
    <property type="nucleotide sequence ID" value="NZ_JAAXOP010000001.1"/>
</dbReference>
<keyword evidence="1 2" id="KW-0732">Signal</keyword>
<dbReference type="Proteomes" id="UP000565711">
    <property type="component" value="Unassembled WGS sequence"/>
</dbReference>
<dbReference type="InterPro" id="IPR036435">
    <property type="entry name" value="Leukocidin/porin_MspA_sf"/>
</dbReference>
<evidence type="ECO:0000256" key="2">
    <source>
        <dbReference type="SAM" id="SignalP"/>
    </source>
</evidence>
<proteinExistence type="predicted"/>
<evidence type="ECO:0000256" key="1">
    <source>
        <dbReference type="ARBA" id="ARBA00022729"/>
    </source>
</evidence>
<dbReference type="EMBL" id="JAAXOP010000001">
    <property type="protein sequence ID" value="NKY48951.1"/>
    <property type="molecule type" value="Genomic_DNA"/>
</dbReference>
<organism evidence="3 4">
    <name type="scientific">Nocardia vermiculata</name>
    <dbReference type="NCBI Taxonomy" id="257274"/>
    <lineage>
        <taxon>Bacteria</taxon>
        <taxon>Bacillati</taxon>
        <taxon>Actinomycetota</taxon>
        <taxon>Actinomycetes</taxon>
        <taxon>Mycobacteriales</taxon>
        <taxon>Nocardiaceae</taxon>
        <taxon>Nocardia</taxon>
    </lineage>
</organism>
<evidence type="ECO:0000313" key="4">
    <source>
        <dbReference type="Proteomes" id="UP000565711"/>
    </source>
</evidence>
<feature type="signal peptide" evidence="2">
    <location>
        <begin position="1"/>
        <end position="20"/>
    </location>
</feature>
<gene>
    <name evidence="3" type="ORF">HGA08_01840</name>
</gene>
<name>A0A846XU77_9NOCA</name>
<dbReference type="InterPro" id="IPR015286">
    <property type="entry name" value="Porin_fam_mycobact-type"/>
</dbReference>
<dbReference type="Gene3D" id="2.60.40.1650">
    <property type="entry name" value="Porin MspA (Ig-like beta-sandwich domain)"/>
    <property type="match status" value="2"/>
</dbReference>
<reference evidence="3 4" key="1">
    <citation type="submission" date="2020-04" db="EMBL/GenBank/DDBJ databases">
        <title>MicrobeNet Type strains.</title>
        <authorList>
            <person name="Nicholson A.C."/>
        </authorList>
    </citation>
    <scope>NUCLEOTIDE SEQUENCE [LARGE SCALE GENOMIC DNA]</scope>
    <source>
        <strain evidence="3 4">JCM 12354</strain>
    </source>
</reference>
<dbReference type="SUPFAM" id="SSF56959">
    <property type="entry name" value="Leukocidin-like"/>
    <property type="match status" value="1"/>
</dbReference>
<dbReference type="AlphaFoldDB" id="A0A846XU77"/>
<accession>A0A846XU77</accession>
<evidence type="ECO:0000313" key="3">
    <source>
        <dbReference type="EMBL" id="NKY48951.1"/>
    </source>
</evidence>
<feature type="chain" id="PRO_5039400878" evidence="2">
    <location>
        <begin position="21"/>
        <end position="203"/>
    </location>
</feature>
<sequence>MPSSLARCVLSCALSAAALAIPVMSAQSAAAEVVPMPPHEKTFASPDGPTFVVGSEGESINKVPPLNASGTVREVFISGSSYTRSDAPSGGTLAVGYHVGCAVELQGGNVGVGPNAYLNPGLLDQEDIGPVVSINVGPGSVSDVPLLTKEVVSGVPARIMMRDIHLVVNGCIGPAVVRQYTLMQLHTDSLDDIGVVYGDPLWI</sequence>